<evidence type="ECO:0000256" key="3">
    <source>
        <dbReference type="ARBA" id="ARBA00022741"/>
    </source>
</evidence>
<evidence type="ECO:0000313" key="9">
    <source>
        <dbReference type="EMBL" id="CDI05888.1"/>
    </source>
</evidence>
<keyword evidence="6" id="KW-0902">Two-component regulatory system</keyword>
<dbReference type="EMBL" id="CBTY010000009">
    <property type="protein sequence ID" value="CDI05888.1"/>
    <property type="molecule type" value="Genomic_DNA"/>
</dbReference>
<evidence type="ECO:0000313" key="10">
    <source>
        <dbReference type="Proteomes" id="UP000018159"/>
    </source>
</evidence>
<dbReference type="InterPro" id="IPR003594">
    <property type="entry name" value="HATPase_dom"/>
</dbReference>
<dbReference type="PANTHER" id="PTHR43065">
    <property type="entry name" value="SENSOR HISTIDINE KINASE"/>
    <property type="match status" value="1"/>
</dbReference>
<dbReference type="Proteomes" id="UP000018159">
    <property type="component" value="Unassembled WGS sequence"/>
</dbReference>
<dbReference type="OrthoDB" id="8127at2157"/>
<gene>
    <name evidence="9" type="ORF">NITUZ_40054</name>
</gene>
<feature type="domain" description="Histidine kinase" evidence="8">
    <location>
        <begin position="128"/>
        <end position="331"/>
    </location>
</feature>
<dbReference type="RefSeq" id="WP_052370099.1">
    <property type="nucleotide sequence ID" value="NZ_CBTY010000009.1"/>
</dbReference>
<dbReference type="Gene3D" id="3.30.565.10">
    <property type="entry name" value="Histidine kinase-like ATPase, C-terminal domain"/>
    <property type="match status" value="1"/>
</dbReference>
<keyword evidence="2 9" id="KW-0808">Transferase</keyword>
<dbReference type="GO" id="GO:0005524">
    <property type="term" value="F:ATP binding"/>
    <property type="evidence" value="ECO:0007669"/>
    <property type="project" value="UniProtKB-KW"/>
</dbReference>
<dbReference type="Gene3D" id="1.10.287.130">
    <property type="match status" value="1"/>
</dbReference>
<dbReference type="CDD" id="cd06503">
    <property type="entry name" value="ATP-synt_Fo_b"/>
    <property type="match status" value="1"/>
</dbReference>
<dbReference type="InterPro" id="IPR036097">
    <property type="entry name" value="HisK_dim/P_sf"/>
</dbReference>
<feature type="compositionally biased region" description="Basic and acidic residues" evidence="7">
    <location>
        <begin position="92"/>
        <end position="102"/>
    </location>
</feature>
<feature type="region of interest" description="Disordered" evidence="7">
    <location>
        <begin position="92"/>
        <end position="113"/>
    </location>
</feature>
<evidence type="ECO:0000256" key="6">
    <source>
        <dbReference type="ARBA" id="ARBA00023012"/>
    </source>
</evidence>
<dbReference type="PRINTS" id="PR00344">
    <property type="entry name" value="BCTRLSENSOR"/>
</dbReference>
<dbReference type="STRING" id="1407055.NITUZ_40054"/>
<dbReference type="Pfam" id="PF02518">
    <property type="entry name" value="HATPase_c"/>
    <property type="match status" value="1"/>
</dbReference>
<dbReference type="GO" id="GO:0000155">
    <property type="term" value="F:phosphorelay sensor kinase activity"/>
    <property type="evidence" value="ECO:0007669"/>
    <property type="project" value="InterPro"/>
</dbReference>
<evidence type="ECO:0000256" key="1">
    <source>
        <dbReference type="ARBA" id="ARBA00022553"/>
    </source>
</evidence>
<keyword evidence="4 9" id="KW-0418">Kinase</keyword>
<dbReference type="EC" id="2.7.13.3" evidence="9"/>
<comment type="caution">
    <text evidence="9">The sequence shown here is derived from an EMBL/GenBank/DDBJ whole genome shotgun (WGS) entry which is preliminary data.</text>
</comment>
<evidence type="ECO:0000259" key="8">
    <source>
        <dbReference type="PROSITE" id="PS50109"/>
    </source>
</evidence>
<evidence type="ECO:0000256" key="7">
    <source>
        <dbReference type="SAM" id="MobiDB-lite"/>
    </source>
</evidence>
<dbReference type="PROSITE" id="PS50109">
    <property type="entry name" value="HIS_KIN"/>
    <property type="match status" value="1"/>
</dbReference>
<sequence>MHYEESGHKKKSVNDAERLLKNAHEDAERMIRIAREDAERLLKNAHEDAERMIRIAREDAERLLKNAHEDAERMIRIAREDAERLLKNAHEESMQENVKETKQPNQQDESGMSLKKDKLHTVGEMASRLAHDLQNPLTIIKNTVEILKIQQPNLDVKTKDHYEKIERAVTKMTQQIKDVLNYVRTSNLQAEYVSLLSILKNVLNDLKIPEYIKIILPDEDVMLYGDPKQLEIVFSNLILNSIQAIEKKGKVMIQASDNEYFTAIDIIDNGHGIEKDNLSHIFEPLFTTKQTGTGLGLASCKAIIENHGGNIDCSSIVGKGTVFTVKLPKTEGIKQ</sequence>
<dbReference type="PANTHER" id="PTHR43065:SF10">
    <property type="entry name" value="PEROXIDE STRESS-ACTIVATED HISTIDINE KINASE MAK3"/>
    <property type="match status" value="1"/>
</dbReference>
<organism evidence="9 10">
    <name type="scientific">Candidatus Nitrosotenuis uzonensis</name>
    <dbReference type="NCBI Taxonomy" id="1407055"/>
    <lineage>
        <taxon>Archaea</taxon>
        <taxon>Nitrososphaerota</taxon>
        <taxon>Candidatus Nitrosotenuis</taxon>
    </lineage>
</organism>
<keyword evidence="5" id="KW-0067">ATP-binding</keyword>
<proteinExistence type="predicted"/>
<name>V6ATX2_9ARCH</name>
<protein>
    <submittedName>
        <fullName evidence="9">Histidine kinase</fullName>
        <ecNumber evidence="9">2.7.13.3</ecNumber>
    </submittedName>
</protein>
<evidence type="ECO:0000256" key="2">
    <source>
        <dbReference type="ARBA" id="ARBA00022679"/>
    </source>
</evidence>
<dbReference type="Pfam" id="PF00512">
    <property type="entry name" value="HisKA"/>
    <property type="match status" value="1"/>
</dbReference>
<dbReference type="SMART" id="SM00388">
    <property type="entry name" value="HisKA"/>
    <property type="match status" value="1"/>
</dbReference>
<dbReference type="InterPro" id="IPR005467">
    <property type="entry name" value="His_kinase_dom"/>
</dbReference>
<keyword evidence="3" id="KW-0547">Nucleotide-binding</keyword>
<keyword evidence="1" id="KW-0597">Phosphoprotein</keyword>
<dbReference type="SUPFAM" id="SSF55874">
    <property type="entry name" value="ATPase domain of HSP90 chaperone/DNA topoisomerase II/histidine kinase"/>
    <property type="match status" value="1"/>
</dbReference>
<evidence type="ECO:0000256" key="5">
    <source>
        <dbReference type="ARBA" id="ARBA00022840"/>
    </source>
</evidence>
<dbReference type="InterPro" id="IPR036890">
    <property type="entry name" value="HATPase_C_sf"/>
</dbReference>
<keyword evidence="10" id="KW-1185">Reference proteome</keyword>
<evidence type="ECO:0000256" key="4">
    <source>
        <dbReference type="ARBA" id="ARBA00022777"/>
    </source>
</evidence>
<dbReference type="AlphaFoldDB" id="V6ATX2"/>
<dbReference type="InterPro" id="IPR003661">
    <property type="entry name" value="HisK_dim/P_dom"/>
</dbReference>
<reference evidence="9 10" key="1">
    <citation type="journal article" date="2013" name="PLoS ONE">
        <title>Enrichment and Genome Sequence of the Group I.1a Ammonia-Oxidizing Archaeon ?Ca. Nitrosotenuis uzonensis? Representing a Clade Globally.</title>
        <authorList>
            <person name="Lebedeva E.V."/>
            <person name="Hatzenpichler R."/>
            <person name="Pelletier E."/>
            <person name="Schuster N."/>
            <person name="Hauzmayer S."/>
            <person name="Bulaev A."/>
            <person name="Grigor'eva N.V."/>
            <person name="Galushko A."/>
            <person name="Schmid M."/>
            <person name="Palatinszky M."/>
            <person name="Le Paslier D."/>
            <person name="Daims H."/>
            <person name="Wagner M."/>
        </authorList>
    </citation>
    <scope>NUCLEOTIDE SEQUENCE [LARGE SCALE GENOMIC DNA]</scope>
    <source>
        <strain evidence="9 10">N4</strain>
    </source>
</reference>
<accession>V6ATX2</accession>
<dbReference type="SMART" id="SM00387">
    <property type="entry name" value="HATPase_c"/>
    <property type="match status" value="1"/>
</dbReference>
<dbReference type="InterPro" id="IPR004358">
    <property type="entry name" value="Sig_transdc_His_kin-like_C"/>
</dbReference>
<dbReference type="SUPFAM" id="SSF47384">
    <property type="entry name" value="Homodimeric domain of signal transducing histidine kinase"/>
    <property type="match status" value="1"/>
</dbReference>
<dbReference type="CDD" id="cd00082">
    <property type="entry name" value="HisKA"/>
    <property type="match status" value="1"/>
</dbReference>